<dbReference type="EnsemblMetazoa" id="CJA15246.1">
    <property type="protein sequence ID" value="CJA15246.1"/>
    <property type="gene ID" value="WBGene00134450"/>
</dbReference>
<dbReference type="AlphaFoldDB" id="A0A8R1E0A4"/>
<dbReference type="InterPro" id="IPR056674">
    <property type="entry name" value="DUF7772"/>
</dbReference>
<keyword evidence="3" id="KW-1185">Reference proteome</keyword>
<evidence type="ECO:0000256" key="1">
    <source>
        <dbReference type="SAM" id="Phobius"/>
    </source>
</evidence>
<feature type="transmembrane region" description="Helical" evidence="1">
    <location>
        <begin position="143"/>
        <end position="165"/>
    </location>
</feature>
<feature type="transmembrane region" description="Helical" evidence="1">
    <location>
        <begin position="61"/>
        <end position="81"/>
    </location>
</feature>
<dbReference type="Proteomes" id="UP000005237">
    <property type="component" value="Unassembled WGS sequence"/>
</dbReference>
<proteinExistence type="predicted"/>
<evidence type="ECO:0000313" key="2">
    <source>
        <dbReference type="EnsemblMetazoa" id="CJA15246.1"/>
    </source>
</evidence>
<reference evidence="3" key="1">
    <citation type="submission" date="2010-08" db="EMBL/GenBank/DDBJ databases">
        <authorList>
            <consortium name="Caenorhabditis japonica Sequencing Consortium"/>
            <person name="Wilson R.K."/>
        </authorList>
    </citation>
    <scope>NUCLEOTIDE SEQUENCE [LARGE SCALE GENOMIC DNA]</scope>
    <source>
        <strain evidence="3">DF5081</strain>
    </source>
</reference>
<dbReference type="PANTHER" id="PTHR31330:SF1">
    <property type="entry name" value="NEMATODE SPECIFIC PEPTIDE FAMILY, GROUP C"/>
    <property type="match status" value="1"/>
</dbReference>
<name>A0A8R1E0A4_CAEJA</name>
<keyword evidence="1" id="KW-1133">Transmembrane helix</keyword>
<dbReference type="PANTHER" id="PTHR31330">
    <property type="entry name" value="NEMATODE SPECIFIC PEPTIDE FAMILY, GROUP C"/>
    <property type="match status" value="1"/>
</dbReference>
<keyword evidence="1" id="KW-0472">Membrane</keyword>
<reference evidence="2" key="2">
    <citation type="submission" date="2022-06" db="UniProtKB">
        <authorList>
            <consortium name="EnsemblMetazoa"/>
        </authorList>
    </citation>
    <scope>IDENTIFICATION</scope>
    <source>
        <strain evidence="2">DF5081</strain>
    </source>
</reference>
<accession>A0A8R1E0A4</accession>
<evidence type="ECO:0000313" key="3">
    <source>
        <dbReference type="Proteomes" id="UP000005237"/>
    </source>
</evidence>
<organism evidence="2 3">
    <name type="scientific">Caenorhabditis japonica</name>
    <dbReference type="NCBI Taxonomy" id="281687"/>
    <lineage>
        <taxon>Eukaryota</taxon>
        <taxon>Metazoa</taxon>
        <taxon>Ecdysozoa</taxon>
        <taxon>Nematoda</taxon>
        <taxon>Chromadorea</taxon>
        <taxon>Rhabditida</taxon>
        <taxon>Rhabditina</taxon>
        <taxon>Rhabditomorpha</taxon>
        <taxon>Rhabditoidea</taxon>
        <taxon>Rhabditidae</taxon>
        <taxon>Peloderinae</taxon>
        <taxon>Caenorhabditis</taxon>
    </lineage>
</organism>
<dbReference type="Pfam" id="PF24977">
    <property type="entry name" value="DUF7772"/>
    <property type="match status" value="1"/>
</dbReference>
<sequence length="255" mass="28725">MPSHTFTVNSEEYQPAEDYGDDFCVKVPRTSRENQQLKYSHVEDDNVEIAYLNFPILRASFLFTFVSLTAFIVAVCSAFHADYKPFTDEELVDNSIIIRYGSRVFRCKTLLKFPPDGLPSILNLLELNVWGNVVFRLSTLLTIAIRCFHSLFVLRLIAAFALFAAHGAQPINIDICKAFCASVNGGASYDTCSPWISFAKQSNKTCYNLCVNNCAQMDGSCMTDIRYKCCIATFPPKKQPYKLSGCNVLYDNLVF</sequence>
<keyword evidence="1" id="KW-0812">Transmembrane</keyword>
<protein>
    <submittedName>
        <fullName evidence="2">Uncharacterized protein</fullName>
    </submittedName>
</protein>